<evidence type="ECO:0008006" key="3">
    <source>
        <dbReference type="Google" id="ProtNLM"/>
    </source>
</evidence>
<organism evidence="1 2">
    <name type="scientific">Papaver atlanticum</name>
    <dbReference type="NCBI Taxonomy" id="357466"/>
    <lineage>
        <taxon>Eukaryota</taxon>
        <taxon>Viridiplantae</taxon>
        <taxon>Streptophyta</taxon>
        <taxon>Embryophyta</taxon>
        <taxon>Tracheophyta</taxon>
        <taxon>Spermatophyta</taxon>
        <taxon>Magnoliopsida</taxon>
        <taxon>Ranunculales</taxon>
        <taxon>Papaveraceae</taxon>
        <taxon>Papaveroideae</taxon>
        <taxon>Papaver</taxon>
    </lineage>
</organism>
<dbReference type="EMBL" id="JAJJMB010001184">
    <property type="protein sequence ID" value="KAI3958002.1"/>
    <property type="molecule type" value="Genomic_DNA"/>
</dbReference>
<protein>
    <recommendedName>
        <fullName evidence="3">EGF-like domain-containing protein</fullName>
    </recommendedName>
</protein>
<name>A0AAD4TI40_9MAGN</name>
<feature type="non-terminal residue" evidence="1">
    <location>
        <position position="51"/>
    </location>
</feature>
<dbReference type="AlphaFoldDB" id="A0AAD4TI40"/>
<evidence type="ECO:0000313" key="2">
    <source>
        <dbReference type="Proteomes" id="UP001202328"/>
    </source>
</evidence>
<accession>A0AAD4TI40</accession>
<gene>
    <name evidence="1" type="ORF">MKW98_020644</name>
</gene>
<keyword evidence="2" id="KW-1185">Reference proteome</keyword>
<reference evidence="1" key="1">
    <citation type="submission" date="2022-04" db="EMBL/GenBank/DDBJ databases">
        <title>A functionally conserved STORR gene fusion in Papaver species that diverged 16.8 million years ago.</title>
        <authorList>
            <person name="Catania T."/>
        </authorList>
    </citation>
    <scope>NUCLEOTIDE SEQUENCE</scope>
    <source>
        <strain evidence="1">S-188037</strain>
    </source>
</reference>
<dbReference type="Proteomes" id="UP001202328">
    <property type="component" value="Unassembled WGS sequence"/>
</dbReference>
<dbReference type="Gene3D" id="2.10.25.10">
    <property type="entry name" value="Laminin"/>
    <property type="match status" value="1"/>
</dbReference>
<comment type="caution">
    <text evidence="1">The sequence shown here is derived from an EMBL/GenBank/DDBJ whole genome shotgun (WGS) entry which is preliminary data.</text>
</comment>
<proteinExistence type="predicted"/>
<dbReference type="SUPFAM" id="SSF57196">
    <property type="entry name" value="EGF/Laminin"/>
    <property type="match status" value="1"/>
</dbReference>
<evidence type="ECO:0000313" key="1">
    <source>
        <dbReference type="EMBL" id="KAI3958002.1"/>
    </source>
</evidence>
<sequence>MYARTPLIYRSKKKKVCQDNSDCTDEVRNGGHRCICNSGYEGNPYLINGCK</sequence>